<accession>A0A4S3J9E1</accession>
<organism evidence="2 3">
    <name type="scientific">Aspergillus tanneri</name>
    <dbReference type="NCBI Taxonomy" id="1220188"/>
    <lineage>
        <taxon>Eukaryota</taxon>
        <taxon>Fungi</taxon>
        <taxon>Dikarya</taxon>
        <taxon>Ascomycota</taxon>
        <taxon>Pezizomycotina</taxon>
        <taxon>Eurotiomycetes</taxon>
        <taxon>Eurotiomycetidae</taxon>
        <taxon>Eurotiales</taxon>
        <taxon>Aspergillaceae</taxon>
        <taxon>Aspergillus</taxon>
        <taxon>Aspergillus subgen. Circumdati</taxon>
    </lineage>
</organism>
<reference evidence="2 3" key="1">
    <citation type="submission" date="2019-03" db="EMBL/GenBank/DDBJ databases">
        <title>The genome sequence of a newly discovered highly antifungal drug resistant Aspergillus species, Aspergillus tanneri NIH 1004.</title>
        <authorList>
            <person name="Mounaud S."/>
            <person name="Singh I."/>
            <person name="Joardar V."/>
            <person name="Pakala S."/>
            <person name="Pakala S."/>
            <person name="Venepally P."/>
            <person name="Hoover J."/>
            <person name="Nierman W."/>
            <person name="Chung J."/>
            <person name="Losada L."/>
        </authorList>
    </citation>
    <scope>NUCLEOTIDE SEQUENCE [LARGE SCALE GENOMIC DNA]</scope>
    <source>
        <strain evidence="2 3">NIH1004</strain>
    </source>
</reference>
<evidence type="ECO:0000313" key="3">
    <source>
        <dbReference type="Proteomes" id="UP000308092"/>
    </source>
</evidence>
<proteinExistence type="predicted"/>
<feature type="region of interest" description="Disordered" evidence="1">
    <location>
        <begin position="1"/>
        <end position="21"/>
    </location>
</feature>
<dbReference type="VEuPathDB" id="FungiDB:EYZ11_008992"/>
<evidence type="ECO:0000256" key="1">
    <source>
        <dbReference type="SAM" id="MobiDB-lite"/>
    </source>
</evidence>
<dbReference type="Proteomes" id="UP000308092">
    <property type="component" value="Unassembled WGS sequence"/>
</dbReference>
<dbReference type="AlphaFoldDB" id="A0A4S3J9E1"/>
<dbReference type="EMBL" id="SOSA01000405">
    <property type="protein sequence ID" value="THC91552.1"/>
    <property type="molecule type" value="Genomic_DNA"/>
</dbReference>
<protein>
    <submittedName>
        <fullName evidence="2">Uncharacterized protein</fullName>
    </submittedName>
</protein>
<keyword evidence="3" id="KW-1185">Reference proteome</keyword>
<name>A0A4S3J9E1_9EURO</name>
<gene>
    <name evidence="2" type="ORF">EYZ11_008992</name>
</gene>
<feature type="compositionally biased region" description="Basic residues" evidence="1">
    <location>
        <begin position="12"/>
        <end position="21"/>
    </location>
</feature>
<evidence type="ECO:0000313" key="2">
    <source>
        <dbReference type="EMBL" id="THC91552.1"/>
    </source>
</evidence>
<comment type="caution">
    <text evidence="2">The sequence shown here is derived from an EMBL/GenBank/DDBJ whole genome shotgun (WGS) entry which is preliminary data.</text>
</comment>
<sequence>MAQFGWIQKESSKRKEKRKQR</sequence>